<dbReference type="CDD" id="cd06170">
    <property type="entry name" value="LuxR_C_like"/>
    <property type="match status" value="1"/>
</dbReference>
<evidence type="ECO:0000313" key="6">
    <source>
        <dbReference type="Proteomes" id="UP000444960"/>
    </source>
</evidence>
<organism evidence="5 6">
    <name type="scientific">Gordonia spumicola</name>
    <dbReference type="NCBI Taxonomy" id="589161"/>
    <lineage>
        <taxon>Bacteria</taxon>
        <taxon>Bacillati</taxon>
        <taxon>Actinomycetota</taxon>
        <taxon>Actinomycetes</taxon>
        <taxon>Mycobacteriales</taxon>
        <taxon>Gordoniaceae</taxon>
        <taxon>Gordonia</taxon>
    </lineage>
</organism>
<sequence>MQGEHEFRAEQAVRRAGFDRDVSSGCAVTGPPGSGTTTVLTSLAGRVEGPTVWVSGVRRSAELVFAHLPAVLAAGETSLAGTRWAVARQLSEDRAGALVVDDAHLLDDDAGAIVHSLAVHDGVPTFVACSVEPGARVPDAIRALWKDGHLPRYELALLGVDEVRAYVEHVVGAPVTSRDVDSLMRWSQGRPSLLVELVASSVADDLWAVINATAVLTARPAPPTTLVEELKSTADVLPEDVYAIVEVFAVAAPVLGGRLLDWLPLAPLIDVAGMDTLVEAERAGVIVVDGARVRLASPFLADAIAGHTPTLRRAAIANRLSTAVTTSALHGSEIGSNDLVQTIAGLLTTDASHGRTLSRTQTTARSALRLGDPTMVRSLISSFYGSDATADIVDPELAVLYGWASTDLNDTSSILTLLARWNNDQSPRWRGFIEFFTAYFTRRETGSATFLRQHDQHPDGLRGAVADWIDRDRLSGVWFGYLVAETAILVGRYSDARSILDAVMPHSGDNGLLVFSLTMIELRLETMTAGADAAAAKAETARSDSAWRSDHVWAAADYTCAVAHVCAGRLDVARTEIRDCAPFVAGPALDGAPTRLMDRIDRMTGVDGPARNAGVAPSVTADPYSAQLGGDTVVDQAWETAVGGRATAAVDALLEFGDLAVDAAPTVVVDLIELAARFVSITDRRRLALLVALAERVEGRVETARRMRAVVDYCRALLAGEGGGVEAAAQTYRRLGLRPVAADAFAQAAALFRADGDSLAAAAATTAAHRLTRDMGGLASPAQTSIAPPDLTRREREIVRLASQALSNQQIADRLHLSVRTVEGHILRASAKFGVQDRRALVAAWEESDR</sequence>
<keyword evidence="3" id="KW-0804">Transcription</keyword>
<keyword evidence="6" id="KW-1185">Reference proteome</keyword>
<dbReference type="EMBL" id="BJOV01000005">
    <property type="protein sequence ID" value="GEE02326.1"/>
    <property type="molecule type" value="Genomic_DNA"/>
</dbReference>
<dbReference type="GO" id="GO:0003677">
    <property type="term" value="F:DNA binding"/>
    <property type="evidence" value="ECO:0007669"/>
    <property type="project" value="UniProtKB-KW"/>
</dbReference>
<dbReference type="AlphaFoldDB" id="A0A7I9VAB4"/>
<dbReference type="SMART" id="SM00421">
    <property type="entry name" value="HTH_LUXR"/>
    <property type="match status" value="1"/>
</dbReference>
<dbReference type="SUPFAM" id="SSF46894">
    <property type="entry name" value="C-terminal effector domain of the bipartite response regulators"/>
    <property type="match status" value="1"/>
</dbReference>
<dbReference type="PROSITE" id="PS50043">
    <property type="entry name" value="HTH_LUXR_2"/>
    <property type="match status" value="1"/>
</dbReference>
<evidence type="ECO:0000256" key="1">
    <source>
        <dbReference type="ARBA" id="ARBA00023015"/>
    </source>
</evidence>
<dbReference type="PANTHER" id="PTHR44688">
    <property type="entry name" value="DNA-BINDING TRANSCRIPTIONAL ACTIVATOR DEVR_DOSR"/>
    <property type="match status" value="1"/>
</dbReference>
<accession>A0A7I9VAB4</accession>
<evidence type="ECO:0000256" key="2">
    <source>
        <dbReference type="ARBA" id="ARBA00023125"/>
    </source>
</evidence>
<dbReference type="InterPro" id="IPR000792">
    <property type="entry name" value="Tscrpt_reg_LuxR_C"/>
</dbReference>
<feature type="domain" description="HTH luxR-type" evidence="4">
    <location>
        <begin position="784"/>
        <end position="849"/>
    </location>
</feature>
<dbReference type="SUPFAM" id="SSF52540">
    <property type="entry name" value="P-loop containing nucleoside triphosphate hydrolases"/>
    <property type="match status" value="1"/>
</dbReference>
<dbReference type="Proteomes" id="UP000444960">
    <property type="component" value="Unassembled WGS sequence"/>
</dbReference>
<proteinExistence type="predicted"/>
<dbReference type="Gene3D" id="1.10.10.10">
    <property type="entry name" value="Winged helix-like DNA-binding domain superfamily/Winged helix DNA-binding domain"/>
    <property type="match status" value="1"/>
</dbReference>
<comment type="caution">
    <text evidence="5">The sequence shown here is derived from an EMBL/GenBank/DDBJ whole genome shotgun (WGS) entry which is preliminary data.</text>
</comment>
<keyword evidence="1" id="KW-0805">Transcription regulation</keyword>
<protein>
    <recommendedName>
        <fullName evidence="4">HTH luxR-type domain-containing protein</fullName>
    </recommendedName>
</protein>
<gene>
    <name evidence="5" type="ORF">nbrc107696_27720</name>
</gene>
<dbReference type="InterPro" id="IPR036388">
    <property type="entry name" value="WH-like_DNA-bd_sf"/>
</dbReference>
<evidence type="ECO:0000259" key="4">
    <source>
        <dbReference type="PROSITE" id="PS50043"/>
    </source>
</evidence>
<keyword evidence="2" id="KW-0238">DNA-binding</keyword>
<dbReference type="Pfam" id="PF00196">
    <property type="entry name" value="GerE"/>
    <property type="match status" value="1"/>
</dbReference>
<reference evidence="6" key="1">
    <citation type="submission" date="2019-06" db="EMBL/GenBank/DDBJ databases">
        <title>Gordonia isolated from sludge of a wastewater treatment plant.</title>
        <authorList>
            <person name="Tamura T."/>
            <person name="Aoyama K."/>
            <person name="Kang Y."/>
            <person name="Saito S."/>
            <person name="Akiyama N."/>
            <person name="Yazawa K."/>
            <person name="Gonoi T."/>
            <person name="Mikami Y."/>
        </authorList>
    </citation>
    <scope>NUCLEOTIDE SEQUENCE [LARGE SCALE GENOMIC DNA]</scope>
    <source>
        <strain evidence="6">NBRC 107696</strain>
    </source>
</reference>
<evidence type="ECO:0000256" key="3">
    <source>
        <dbReference type="ARBA" id="ARBA00023163"/>
    </source>
</evidence>
<dbReference type="PANTHER" id="PTHR44688:SF16">
    <property type="entry name" value="DNA-BINDING TRANSCRIPTIONAL ACTIVATOR DEVR_DOSR"/>
    <property type="match status" value="1"/>
</dbReference>
<dbReference type="GO" id="GO:0006355">
    <property type="term" value="P:regulation of DNA-templated transcription"/>
    <property type="evidence" value="ECO:0007669"/>
    <property type="project" value="InterPro"/>
</dbReference>
<evidence type="ECO:0000313" key="5">
    <source>
        <dbReference type="EMBL" id="GEE02326.1"/>
    </source>
</evidence>
<name>A0A7I9VAB4_9ACTN</name>
<dbReference type="PRINTS" id="PR00038">
    <property type="entry name" value="HTHLUXR"/>
</dbReference>
<dbReference type="InterPro" id="IPR027417">
    <property type="entry name" value="P-loop_NTPase"/>
</dbReference>
<dbReference type="InterPro" id="IPR016032">
    <property type="entry name" value="Sig_transdc_resp-reg_C-effctor"/>
</dbReference>